<proteinExistence type="predicted"/>
<comment type="caution">
    <text evidence="1">The sequence shown here is derived from an EMBL/GenBank/DDBJ whole genome shotgun (WGS) entry which is preliminary data.</text>
</comment>
<protein>
    <submittedName>
        <fullName evidence="1">Uncharacterized protein</fullName>
    </submittedName>
</protein>
<organism evidence="1 2">
    <name type="scientific">Mycena venus</name>
    <dbReference type="NCBI Taxonomy" id="2733690"/>
    <lineage>
        <taxon>Eukaryota</taxon>
        <taxon>Fungi</taxon>
        <taxon>Dikarya</taxon>
        <taxon>Basidiomycota</taxon>
        <taxon>Agaricomycotina</taxon>
        <taxon>Agaricomycetes</taxon>
        <taxon>Agaricomycetidae</taxon>
        <taxon>Agaricales</taxon>
        <taxon>Marasmiineae</taxon>
        <taxon>Mycenaceae</taxon>
        <taxon>Mycena</taxon>
    </lineage>
</organism>
<name>A0A8H6WUS6_9AGAR</name>
<reference evidence="1" key="1">
    <citation type="submission" date="2020-05" db="EMBL/GenBank/DDBJ databases">
        <title>Mycena genomes resolve the evolution of fungal bioluminescence.</title>
        <authorList>
            <person name="Tsai I.J."/>
        </authorList>
    </citation>
    <scope>NUCLEOTIDE SEQUENCE</scope>
    <source>
        <strain evidence="1">CCC161011</strain>
    </source>
</reference>
<evidence type="ECO:0000313" key="1">
    <source>
        <dbReference type="EMBL" id="KAF7328995.1"/>
    </source>
</evidence>
<accession>A0A8H6WUS6</accession>
<evidence type="ECO:0000313" key="2">
    <source>
        <dbReference type="Proteomes" id="UP000620124"/>
    </source>
</evidence>
<dbReference type="AlphaFoldDB" id="A0A8H6WUS6"/>
<dbReference type="Proteomes" id="UP000620124">
    <property type="component" value="Unassembled WGS sequence"/>
</dbReference>
<sequence length="83" mass="8769">MLSAKPSRPSTSSTPLSALVARCTVSVPKPAVPQPAFDFSLFIPSPCTFVQPHVVYVSCLKMLATEYPTVPAKTSAAPVHISL</sequence>
<gene>
    <name evidence="1" type="ORF">MVEN_02529500</name>
</gene>
<keyword evidence="2" id="KW-1185">Reference proteome</keyword>
<dbReference type="EMBL" id="JACAZI010000034">
    <property type="protein sequence ID" value="KAF7328995.1"/>
    <property type="molecule type" value="Genomic_DNA"/>
</dbReference>